<dbReference type="InterPro" id="IPR037143">
    <property type="entry name" value="4-PPantetheinyl_Trfase_dom_sf"/>
</dbReference>
<comment type="caution">
    <text evidence="5">The sequence shown here is derived from an EMBL/GenBank/DDBJ whole genome shotgun (WGS) entry which is preliminary data.</text>
</comment>
<comment type="similarity">
    <text evidence="1">Belongs to the P-Pant transferase superfamily. Gsp/Sfp/HetI/AcpT family.</text>
</comment>
<feature type="domain" description="4'-phosphopantetheinyl transferase N-terminal" evidence="4">
    <location>
        <begin position="30"/>
        <end position="107"/>
    </location>
</feature>
<sequence length="244" mass="27321">MIPPPSLDSGQIHLYYTRADQISDPCLLKQYRACLCPAEIQKADRYIKQSDRRLSLVSKALVRYLIAQATRREPQSLSFSSNAYGKPFLTELPDIHFNLSHSHGAAVCALCRDGAVGVDVEDTGRRTKVSIAKRFFSSCEAALVSKASDAEKKELFFDIWTLKEAYIKAVGKGLTIPLNSFSFHTNKTEIQITFSDTGRCDPMWQFFQWRPESGKIVSAAVRCASPIVVKHFRCIPFVGVKPDP</sequence>
<dbReference type="Proteomes" id="UP000231203">
    <property type="component" value="Unassembled WGS sequence"/>
</dbReference>
<dbReference type="SUPFAM" id="SSF56214">
    <property type="entry name" value="4'-phosphopantetheinyl transferase"/>
    <property type="match status" value="2"/>
</dbReference>
<evidence type="ECO:0000259" key="3">
    <source>
        <dbReference type="Pfam" id="PF01648"/>
    </source>
</evidence>
<gene>
    <name evidence="5" type="ORF">CSA25_04290</name>
</gene>
<dbReference type="Pfam" id="PF22624">
    <property type="entry name" value="AASDHPPT_N"/>
    <property type="match status" value="1"/>
</dbReference>
<dbReference type="PANTHER" id="PTHR12215">
    <property type="entry name" value="PHOSPHOPANTETHEINE TRANSFERASE"/>
    <property type="match status" value="1"/>
</dbReference>
<evidence type="ECO:0000313" key="5">
    <source>
        <dbReference type="EMBL" id="PIE62623.1"/>
    </source>
</evidence>
<dbReference type="GO" id="GO:0008897">
    <property type="term" value="F:holo-[acyl-carrier-protein] synthase activity"/>
    <property type="evidence" value="ECO:0007669"/>
    <property type="project" value="InterPro"/>
</dbReference>
<dbReference type="Pfam" id="PF01648">
    <property type="entry name" value="ACPS"/>
    <property type="match status" value="1"/>
</dbReference>
<dbReference type="Gene3D" id="3.90.470.20">
    <property type="entry name" value="4'-phosphopantetheinyl transferase domain"/>
    <property type="match status" value="2"/>
</dbReference>
<dbReference type="InterPro" id="IPR050559">
    <property type="entry name" value="P-Pant_transferase_sf"/>
</dbReference>
<dbReference type="GO" id="GO:0005829">
    <property type="term" value="C:cytosol"/>
    <property type="evidence" value="ECO:0007669"/>
    <property type="project" value="TreeGrafter"/>
</dbReference>
<evidence type="ECO:0000259" key="4">
    <source>
        <dbReference type="Pfam" id="PF22624"/>
    </source>
</evidence>
<organism evidence="5 6">
    <name type="scientific">Desulfobacter postgatei</name>
    <dbReference type="NCBI Taxonomy" id="2293"/>
    <lineage>
        <taxon>Bacteria</taxon>
        <taxon>Pseudomonadati</taxon>
        <taxon>Thermodesulfobacteriota</taxon>
        <taxon>Desulfobacteria</taxon>
        <taxon>Desulfobacterales</taxon>
        <taxon>Desulfobacteraceae</taxon>
        <taxon>Desulfobacter</taxon>
    </lineage>
</organism>
<dbReference type="PANTHER" id="PTHR12215:SF10">
    <property type="entry name" value="L-AMINOADIPATE-SEMIALDEHYDE DEHYDROGENASE-PHOSPHOPANTETHEINYL TRANSFERASE"/>
    <property type="match status" value="1"/>
</dbReference>
<dbReference type="InterPro" id="IPR008278">
    <property type="entry name" value="4-PPantetheinyl_Trfase_dom"/>
</dbReference>
<keyword evidence="2 5" id="KW-0808">Transferase</keyword>
<dbReference type="AlphaFoldDB" id="A0A2G6MRA4"/>
<accession>A0A2G6MRA4</accession>
<name>A0A2G6MRA4_9BACT</name>
<feature type="domain" description="4'-phosphopantetheinyl transferase" evidence="3">
    <location>
        <begin position="115"/>
        <end position="194"/>
    </location>
</feature>
<dbReference type="GO" id="GO:0019878">
    <property type="term" value="P:lysine biosynthetic process via aminoadipic acid"/>
    <property type="evidence" value="ECO:0007669"/>
    <property type="project" value="TreeGrafter"/>
</dbReference>
<proteinExistence type="inferred from homology"/>
<dbReference type="EMBL" id="PDTI01000036">
    <property type="protein sequence ID" value="PIE62623.1"/>
    <property type="molecule type" value="Genomic_DNA"/>
</dbReference>
<dbReference type="GO" id="GO:0000287">
    <property type="term" value="F:magnesium ion binding"/>
    <property type="evidence" value="ECO:0007669"/>
    <property type="project" value="InterPro"/>
</dbReference>
<evidence type="ECO:0000256" key="2">
    <source>
        <dbReference type="ARBA" id="ARBA00022679"/>
    </source>
</evidence>
<protein>
    <submittedName>
        <fullName evidence="5">Phosphopantetheinyl transferase</fullName>
    </submittedName>
</protein>
<evidence type="ECO:0000256" key="1">
    <source>
        <dbReference type="ARBA" id="ARBA00010990"/>
    </source>
</evidence>
<evidence type="ECO:0000313" key="6">
    <source>
        <dbReference type="Proteomes" id="UP000231203"/>
    </source>
</evidence>
<reference evidence="5 6" key="1">
    <citation type="submission" date="2017-10" db="EMBL/GenBank/DDBJ databases">
        <title>Novel microbial diversity and functional potential in the marine mammal oral microbiome.</title>
        <authorList>
            <person name="Dudek N.K."/>
            <person name="Sun C.L."/>
            <person name="Burstein D."/>
            <person name="Kantor R.S."/>
            <person name="Aliaga Goltsman D.S."/>
            <person name="Bik E.M."/>
            <person name="Thomas B.C."/>
            <person name="Banfield J.F."/>
            <person name="Relman D.A."/>
        </authorList>
    </citation>
    <scope>NUCLEOTIDE SEQUENCE [LARGE SCALE GENOMIC DNA]</scope>
    <source>
        <strain evidence="5">DOLJORAL78_47_202</strain>
    </source>
</reference>
<dbReference type="InterPro" id="IPR055066">
    <property type="entry name" value="AASDHPPT_N"/>
</dbReference>